<dbReference type="AlphaFoldDB" id="A0A6G0U3J4"/>
<feature type="transmembrane region" description="Helical" evidence="1">
    <location>
        <begin position="198"/>
        <end position="219"/>
    </location>
</feature>
<comment type="caution">
    <text evidence="2">The sequence shown here is derived from an EMBL/GenBank/DDBJ whole genome shotgun (WGS) entry which is preliminary data.</text>
</comment>
<accession>A0A6G0U3J4</accession>
<keyword evidence="1" id="KW-0812">Transmembrane</keyword>
<proteinExistence type="predicted"/>
<name>A0A6G0U3J4_APHGL</name>
<evidence type="ECO:0000313" key="2">
    <source>
        <dbReference type="EMBL" id="KAE9543350.1"/>
    </source>
</evidence>
<keyword evidence="1" id="KW-0472">Membrane</keyword>
<protein>
    <recommendedName>
        <fullName evidence="4">Envelope fusion protein</fullName>
    </recommendedName>
</protein>
<organism evidence="2 3">
    <name type="scientific">Aphis glycines</name>
    <name type="common">Soybean aphid</name>
    <dbReference type="NCBI Taxonomy" id="307491"/>
    <lineage>
        <taxon>Eukaryota</taxon>
        <taxon>Metazoa</taxon>
        <taxon>Ecdysozoa</taxon>
        <taxon>Arthropoda</taxon>
        <taxon>Hexapoda</taxon>
        <taxon>Insecta</taxon>
        <taxon>Pterygota</taxon>
        <taxon>Neoptera</taxon>
        <taxon>Paraneoptera</taxon>
        <taxon>Hemiptera</taxon>
        <taxon>Sternorrhyncha</taxon>
        <taxon>Aphidomorpha</taxon>
        <taxon>Aphidoidea</taxon>
        <taxon>Aphididae</taxon>
        <taxon>Aphidini</taxon>
        <taxon>Aphis</taxon>
        <taxon>Aphis</taxon>
    </lineage>
</organism>
<dbReference type="EMBL" id="VYZN01000009">
    <property type="protein sequence ID" value="KAE9543350.1"/>
    <property type="molecule type" value="Genomic_DNA"/>
</dbReference>
<keyword evidence="1" id="KW-1133">Transmembrane helix</keyword>
<evidence type="ECO:0000256" key="1">
    <source>
        <dbReference type="SAM" id="Phobius"/>
    </source>
</evidence>
<evidence type="ECO:0008006" key="4">
    <source>
        <dbReference type="Google" id="ProtNLM"/>
    </source>
</evidence>
<keyword evidence="3" id="KW-1185">Reference proteome</keyword>
<reference evidence="2 3" key="1">
    <citation type="submission" date="2019-08" db="EMBL/GenBank/DDBJ databases">
        <title>The genome of the soybean aphid Biotype 1, its phylome, world population structure and adaptation to the North American continent.</title>
        <authorList>
            <person name="Giordano R."/>
            <person name="Donthu R.K."/>
            <person name="Hernandez A.G."/>
            <person name="Wright C.L."/>
            <person name="Zimin A.V."/>
        </authorList>
    </citation>
    <scope>NUCLEOTIDE SEQUENCE [LARGE SCALE GENOMIC DNA]</scope>
    <source>
        <tissue evidence="2">Whole aphids</tissue>
    </source>
</reference>
<dbReference type="OrthoDB" id="6629081at2759"/>
<dbReference type="Proteomes" id="UP000475862">
    <property type="component" value="Unassembled WGS sequence"/>
</dbReference>
<evidence type="ECO:0000313" key="3">
    <source>
        <dbReference type="Proteomes" id="UP000475862"/>
    </source>
</evidence>
<gene>
    <name evidence="2" type="ORF">AGLY_003261</name>
</gene>
<sequence>MYSTYDEIDQTLCKHASDFIICPEIYPLHPRSIRPICEVQLLQDPKKVPDSCEIMHVQLRTNLFHKLKFKNEWIYASPGETIFITCDNDKRSENHYLEGVGILFLNETCKAYATRDILIPHRVENEEKYIDFIPNSQITEMENIYIDLSTNVLKNKHVRTSQMSDLDLVAKSTVEIKEIVGKKVTVDTIKNSKNRHDYLLYVTDAIVIACILMFVISCLGKLIRDIEEQPVNQNKPIEIKLEAISVQPEELKEEHTTSSEQCIVFTHSDTAYSLYPQL</sequence>